<dbReference type="EMBL" id="BARS01028081">
    <property type="protein sequence ID" value="GAG04301.1"/>
    <property type="molecule type" value="Genomic_DNA"/>
</dbReference>
<reference evidence="1" key="1">
    <citation type="journal article" date="2014" name="Front. Microbiol.">
        <title>High frequency of phylogenetically diverse reductive dehalogenase-homologous genes in deep subseafloor sedimentary metagenomes.</title>
        <authorList>
            <person name="Kawai M."/>
            <person name="Futagami T."/>
            <person name="Toyoda A."/>
            <person name="Takaki Y."/>
            <person name="Nishi S."/>
            <person name="Hori S."/>
            <person name="Arai W."/>
            <person name="Tsubouchi T."/>
            <person name="Morono Y."/>
            <person name="Uchiyama I."/>
            <person name="Ito T."/>
            <person name="Fujiyama A."/>
            <person name="Inagaki F."/>
            <person name="Takami H."/>
        </authorList>
    </citation>
    <scope>NUCLEOTIDE SEQUENCE</scope>
    <source>
        <strain evidence="1">Expedition CK06-06</strain>
    </source>
</reference>
<accession>X0VUS5</accession>
<evidence type="ECO:0000313" key="1">
    <source>
        <dbReference type="EMBL" id="GAG04301.1"/>
    </source>
</evidence>
<comment type="caution">
    <text evidence="1">The sequence shown here is derived from an EMBL/GenBank/DDBJ whole genome shotgun (WGS) entry which is preliminary data.</text>
</comment>
<organism evidence="1">
    <name type="scientific">marine sediment metagenome</name>
    <dbReference type="NCBI Taxonomy" id="412755"/>
    <lineage>
        <taxon>unclassified sequences</taxon>
        <taxon>metagenomes</taxon>
        <taxon>ecological metagenomes</taxon>
    </lineage>
</organism>
<protein>
    <submittedName>
        <fullName evidence="1">Uncharacterized protein</fullName>
    </submittedName>
</protein>
<gene>
    <name evidence="1" type="ORF">S01H1_44048</name>
</gene>
<name>X0VUS5_9ZZZZ</name>
<feature type="non-terminal residue" evidence="1">
    <location>
        <position position="1"/>
    </location>
</feature>
<dbReference type="AlphaFoldDB" id="X0VUS5"/>
<proteinExistence type="predicted"/>
<sequence>TIRLAQELNIDTAQFSGVCAYPGTEYYMWCKENSYLVPKSWPEWVDENLEQRAIINFPQLSVDEINRLVDKGLKDFYLRPRQMIIMLKNIKSWTDIKTKFYGLKSFFNYFSGAKK</sequence>